<dbReference type="OrthoDB" id="6378606at2759"/>
<reference evidence="2" key="1">
    <citation type="submission" date="2014-05" db="EMBL/GenBank/DDBJ databases">
        <authorList>
            <person name="Chronopoulou M."/>
        </authorList>
    </citation>
    <scope>NUCLEOTIDE SEQUENCE</scope>
    <source>
        <tissue evidence="2">Whole organism</tissue>
    </source>
</reference>
<protein>
    <submittedName>
        <fullName evidence="2">Uncharacterized protein</fullName>
    </submittedName>
</protein>
<evidence type="ECO:0000313" key="2">
    <source>
        <dbReference type="EMBL" id="CDW25022.1"/>
    </source>
</evidence>
<evidence type="ECO:0000256" key="1">
    <source>
        <dbReference type="SAM" id="MobiDB-lite"/>
    </source>
</evidence>
<feature type="region of interest" description="Disordered" evidence="1">
    <location>
        <begin position="90"/>
        <end position="109"/>
    </location>
</feature>
<sequence length="121" mass="13664">MSLIYWRTLEETGRSPRINQFVHDSISSRVEWNTGRFHRTLKVALAARMDEEGESWFKALLFVLMGIRVSIPSLSGASFSLLVGRVPRLPMSLTDSSDAPKDRDLSNKVGNIKHIPPRIIS</sequence>
<dbReference type="EMBL" id="HACA01007661">
    <property type="protein sequence ID" value="CDW25022.1"/>
    <property type="molecule type" value="Transcribed_RNA"/>
</dbReference>
<dbReference type="Gene3D" id="3.30.420.10">
    <property type="entry name" value="Ribonuclease H-like superfamily/Ribonuclease H"/>
    <property type="match status" value="1"/>
</dbReference>
<dbReference type="GO" id="GO:0003676">
    <property type="term" value="F:nucleic acid binding"/>
    <property type="evidence" value="ECO:0007669"/>
    <property type="project" value="InterPro"/>
</dbReference>
<organism evidence="2">
    <name type="scientific">Lepeophtheirus salmonis</name>
    <name type="common">Salmon louse</name>
    <name type="synonym">Caligus salmonis</name>
    <dbReference type="NCBI Taxonomy" id="72036"/>
    <lineage>
        <taxon>Eukaryota</taxon>
        <taxon>Metazoa</taxon>
        <taxon>Ecdysozoa</taxon>
        <taxon>Arthropoda</taxon>
        <taxon>Crustacea</taxon>
        <taxon>Multicrustacea</taxon>
        <taxon>Hexanauplia</taxon>
        <taxon>Copepoda</taxon>
        <taxon>Siphonostomatoida</taxon>
        <taxon>Caligidae</taxon>
        <taxon>Lepeophtheirus</taxon>
    </lineage>
</organism>
<dbReference type="AlphaFoldDB" id="A0A0K2THD6"/>
<proteinExistence type="predicted"/>
<accession>A0A0K2THD6</accession>
<name>A0A0K2THD6_LEPSM</name>
<dbReference type="InterPro" id="IPR036397">
    <property type="entry name" value="RNaseH_sf"/>
</dbReference>